<dbReference type="PROSITE" id="PS00858">
    <property type="entry name" value="PREPHENATE_DEHYDR_2"/>
    <property type="match status" value="1"/>
</dbReference>
<evidence type="ECO:0000256" key="14">
    <source>
        <dbReference type="ARBA" id="ARBA00023239"/>
    </source>
</evidence>
<dbReference type="GO" id="GO:0004106">
    <property type="term" value="F:chorismate mutase activity"/>
    <property type="evidence" value="ECO:0007669"/>
    <property type="project" value="UniProtKB-EC"/>
</dbReference>
<evidence type="ECO:0000313" key="24">
    <source>
        <dbReference type="Proteomes" id="UP000053370"/>
    </source>
</evidence>
<dbReference type="OrthoDB" id="9802281at2"/>
<evidence type="ECO:0000256" key="8">
    <source>
        <dbReference type="ARBA" id="ARBA00021872"/>
    </source>
</evidence>
<dbReference type="CDD" id="cd04905">
    <property type="entry name" value="ACT_CM-PDT"/>
    <property type="match status" value="1"/>
</dbReference>
<dbReference type="PATRIC" id="fig|1678840.3.peg.235"/>
<comment type="pathway">
    <text evidence="5">Metabolic intermediate biosynthesis; prephenate biosynthesis; prephenate from chorismate: step 1/1.</text>
</comment>
<dbReference type="Pfam" id="PF01817">
    <property type="entry name" value="CM_2"/>
    <property type="match status" value="1"/>
</dbReference>
<dbReference type="InterPro" id="IPR002701">
    <property type="entry name" value="CM_II_prokaryot"/>
</dbReference>
<feature type="domain" description="Prephenate dehydratase" evidence="21">
    <location>
        <begin position="112"/>
        <end position="288"/>
    </location>
</feature>
<dbReference type="PROSITE" id="PS51171">
    <property type="entry name" value="PREPHENATE_DEHYDR_3"/>
    <property type="match status" value="1"/>
</dbReference>
<keyword evidence="10" id="KW-0028">Amino-acid biosynthesis</keyword>
<keyword evidence="14" id="KW-0456">Lyase</keyword>
<reference evidence="23" key="1">
    <citation type="journal article" date="2015" name="Genome Announc.">
        <title>Draft Genome Sequence of Anaerolineae Strain TC1, a Novel Isolate from a Methanogenic Wastewater Treatment System.</title>
        <authorList>
            <person name="Matsuura N."/>
            <person name="Tourlousse D.M."/>
            <person name="Sun L."/>
            <person name="Toyonaga M."/>
            <person name="Kuroda K."/>
            <person name="Ohashi A."/>
            <person name="Cruz R."/>
            <person name="Yamaguchi T."/>
            <person name="Sekiguchi Y."/>
        </authorList>
    </citation>
    <scope>NUCLEOTIDE SEQUENCE [LARGE SCALE GENOMIC DNA]</scope>
    <source>
        <strain evidence="23">TC1</strain>
    </source>
</reference>
<dbReference type="InterPro" id="IPR018528">
    <property type="entry name" value="Preph_deHydtase_CS"/>
</dbReference>
<gene>
    <name evidence="23" type="ORF">ATC1_11200</name>
</gene>
<evidence type="ECO:0000259" key="22">
    <source>
        <dbReference type="PROSITE" id="PS51671"/>
    </source>
</evidence>
<dbReference type="InterPro" id="IPR036263">
    <property type="entry name" value="Chorismate_II_sf"/>
</dbReference>
<dbReference type="SUPFAM" id="SSF48600">
    <property type="entry name" value="Chorismate mutase II"/>
    <property type="match status" value="1"/>
</dbReference>
<dbReference type="SMART" id="SM00830">
    <property type="entry name" value="CM_2"/>
    <property type="match status" value="1"/>
</dbReference>
<evidence type="ECO:0000256" key="9">
    <source>
        <dbReference type="ARBA" id="ARBA00022490"/>
    </source>
</evidence>
<keyword evidence="15" id="KW-0511">Multifunctional enzyme</keyword>
<evidence type="ECO:0000256" key="17">
    <source>
        <dbReference type="ARBA" id="ARBA00031520"/>
    </source>
</evidence>
<evidence type="ECO:0000256" key="15">
    <source>
        <dbReference type="ARBA" id="ARBA00023268"/>
    </source>
</evidence>
<protein>
    <recommendedName>
        <fullName evidence="7">Bifunctional chorismate mutase/prephenate dehydratase</fullName>
        <ecNumber evidence="6">4.2.1.51</ecNumber>
    </recommendedName>
    <alternativeName>
        <fullName evidence="17">Chorismate mutase-prephenate dehydratase</fullName>
    </alternativeName>
    <alternativeName>
        <fullName evidence="8">Prephenate dehydratase</fullName>
    </alternativeName>
    <alternativeName>
        <fullName evidence="16">p-protein</fullName>
    </alternativeName>
</protein>
<evidence type="ECO:0000256" key="6">
    <source>
        <dbReference type="ARBA" id="ARBA00013147"/>
    </source>
</evidence>
<dbReference type="InterPro" id="IPR002912">
    <property type="entry name" value="ACT_dom"/>
</dbReference>
<dbReference type="GO" id="GO:0009094">
    <property type="term" value="P:L-phenylalanine biosynthetic process"/>
    <property type="evidence" value="ECO:0007669"/>
    <property type="project" value="UniProtKB-UniPathway"/>
</dbReference>
<dbReference type="PANTHER" id="PTHR21022">
    <property type="entry name" value="PREPHENATE DEHYDRATASE P PROTEIN"/>
    <property type="match status" value="1"/>
</dbReference>
<evidence type="ECO:0000256" key="4">
    <source>
        <dbReference type="ARBA" id="ARBA00004741"/>
    </source>
</evidence>
<dbReference type="InterPro" id="IPR008242">
    <property type="entry name" value="Chor_mutase/pphenate_deHydtase"/>
</dbReference>
<evidence type="ECO:0000256" key="13">
    <source>
        <dbReference type="ARBA" id="ARBA00023235"/>
    </source>
</evidence>
<dbReference type="InterPro" id="IPR045865">
    <property type="entry name" value="ACT-like_dom_sf"/>
</dbReference>
<proteinExistence type="predicted"/>
<dbReference type="PROSITE" id="PS51168">
    <property type="entry name" value="CHORISMATE_MUT_2"/>
    <property type="match status" value="1"/>
</dbReference>
<keyword evidence="11" id="KW-0057">Aromatic amino acid biosynthesis</keyword>
<dbReference type="PIRSF" id="PIRSF001500">
    <property type="entry name" value="Chor_mut_pdt_Ppr"/>
    <property type="match status" value="1"/>
</dbReference>
<sequence length="379" mass="42730">MEIQEIRSQIDEIDKQIVNLVVKRMKMALQAAEYKQAHQLPLLDRKREREILVQTAELAGEEYAGYAKVLFSTLFDLSKSYQNRILVHKGKLADEIAAALVNTAKQFPSKAVVACQGIEGAYSQMACDRIFSLPNILYFRHFEGVFQAVQNGLCRYGILPIENSSYGSVTMVYDLMKKYDFHIAKSLKMLISHSLLAKPDTRMDMIKEIVSHEQAIGQCSEFLRGHKDIKITVCENTAIAAQMVANSDRTDIAAISSKNCADLYGLTVLNDSIQNSEINYTRFICISKELEIYPGADKISLMLTLPHRPGSLYTTIAKFAALGLNLTKLESRPIPGKDFEFMFYFDFDASIYSDEVIRLLCDLEAGPDQFEFLGSYSEI</sequence>
<dbReference type="EC" id="4.2.1.51" evidence="6"/>
<evidence type="ECO:0000256" key="10">
    <source>
        <dbReference type="ARBA" id="ARBA00022605"/>
    </source>
</evidence>
<dbReference type="Pfam" id="PF00800">
    <property type="entry name" value="PDT"/>
    <property type="match status" value="1"/>
</dbReference>
<keyword evidence="24" id="KW-1185">Reference proteome</keyword>
<evidence type="ECO:0000313" key="23">
    <source>
        <dbReference type="EMBL" id="GAP39273.1"/>
    </source>
</evidence>
<comment type="catalytic activity">
    <reaction evidence="1">
        <text>chorismate = prephenate</text>
        <dbReference type="Rhea" id="RHEA:13897"/>
        <dbReference type="ChEBI" id="CHEBI:29748"/>
        <dbReference type="ChEBI" id="CHEBI:29934"/>
        <dbReference type="EC" id="5.4.99.5"/>
    </reaction>
</comment>
<dbReference type="Gene3D" id="1.20.59.10">
    <property type="entry name" value="Chorismate mutase"/>
    <property type="match status" value="1"/>
</dbReference>
<dbReference type="Gene3D" id="3.40.190.10">
    <property type="entry name" value="Periplasmic binding protein-like II"/>
    <property type="match status" value="2"/>
</dbReference>
<evidence type="ECO:0000256" key="16">
    <source>
        <dbReference type="ARBA" id="ARBA00031175"/>
    </source>
</evidence>
<evidence type="ECO:0000256" key="5">
    <source>
        <dbReference type="ARBA" id="ARBA00004817"/>
    </source>
</evidence>
<evidence type="ECO:0000256" key="19">
    <source>
        <dbReference type="PIRSR" id="PIRSR001500-2"/>
    </source>
</evidence>
<dbReference type="GO" id="GO:0004664">
    <property type="term" value="F:prephenate dehydratase activity"/>
    <property type="evidence" value="ECO:0007669"/>
    <property type="project" value="UniProtKB-EC"/>
</dbReference>
<dbReference type="UniPathway" id="UPA00120">
    <property type="reaction ID" value="UER00203"/>
</dbReference>
<dbReference type="Proteomes" id="UP000053370">
    <property type="component" value="Unassembled WGS sequence"/>
</dbReference>
<feature type="site" description="Essential for prephenate dehydratase activity" evidence="19">
    <location>
        <position position="281"/>
    </location>
</feature>
<organism evidence="23">
    <name type="scientific">Flexilinea flocculi</name>
    <dbReference type="NCBI Taxonomy" id="1678840"/>
    <lineage>
        <taxon>Bacteria</taxon>
        <taxon>Bacillati</taxon>
        <taxon>Chloroflexota</taxon>
        <taxon>Anaerolineae</taxon>
        <taxon>Anaerolineales</taxon>
        <taxon>Anaerolineaceae</taxon>
        <taxon>Flexilinea</taxon>
    </lineage>
</organism>
<comment type="function">
    <text evidence="2">Catalyzes the Claisen rearrangement of chorismate to prephenate and the decarboxylation/dehydration of prephenate to phenylpyruvate.</text>
</comment>
<dbReference type="Gene3D" id="3.30.70.260">
    <property type="match status" value="1"/>
</dbReference>
<dbReference type="InterPro" id="IPR001086">
    <property type="entry name" value="Preph_deHydtase"/>
</dbReference>
<comment type="subcellular location">
    <subcellularLocation>
        <location evidence="3">Cytoplasm</location>
    </subcellularLocation>
</comment>
<evidence type="ECO:0000259" key="20">
    <source>
        <dbReference type="PROSITE" id="PS51168"/>
    </source>
</evidence>
<comment type="pathway">
    <text evidence="4">Amino-acid biosynthesis; L-phenylalanine biosynthesis; phenylpyruvate from prephenate: step 1/1.</text>
</comment>
<dbReference type="PROSITE" id="PS00857">
    <property type="entry name" value="PREPHENATE_DEHYDR_1"/>
    <property type="match status" value="1"/>
</dbReference>
<dbReference type="CDD" id="cd13631">
    <property type="entry name" value="PBP2_Ct-PDT_like"/>
    <property type="match status" value="1"/>
</dbReference>
<feature type="domain" description="ACT" evidence="22">
    <location>
        <begin position="300"/>
        <end position="377"/>
    </location>
</feature>
<evidence type="ECO:0000256" key="11">
    <source>
        <dbReference type="ARBA" id="ARBA00023141"/>
    </source>
</evidence>
<name>A0A0K8P9E3_9CHLR</name>
<accession>A0A0K8P9E3</accession>
<dbReference type="EMBL" id="DF968179">
    <property type="protein sequence ID" value="GAP39273.1"/>
    <property type="molecule type" value="Genomic_DNA"/>
</dbReference>
<dbReference type="SUPFAM" id="SSF55021">
    <property type="entry name" value="ACT-like"/>
    <property type="match status" value="1"/>
</dbReference>
<dbReference type="GO" id="GO:0005737">
    <property type="term" value="C:cytoplasm"/>
    <property type="evidence" value="ECO:0007669"/>
    <property type="project" value="UniProtKB-SubCell"/>
</dbReference>
<keyword evidence="9" id="KW-0963">Cytoplasm</keyword>
<evidence type="ECO:0000256" key="2">
    <source>
        <dbReference type="ARBA" id="ARBA00002364"/>
    </source>
</evidence>
<dbReference type="SUPFAM" id="SSF53850">
    <property type="entry name" value="Periplasmic binding protein-like II"/>
    <property type="match status" value="1"/>
</dbReference>
<keyword evidence="13" id="KW-0413">Isomerase</keyword>
<dbReference type="UniPathway" id="UPA00121">
    <property type="reaction ID" value="UER00345"/>
</dbReference>
<dbReference type="STRING" id="1678840.ATC1_11200"/>
<dbReference type="PANTHER" id="PTHR21022:SF19">
    <property type="entry name" value="PREPHENATE DEHYDRATASE-RELATED"/>
    <property type="match status" value="1"/>
</dbReference>
<evidence type="ECO:0000256" key="18">
    <source>
        <dbReference type="ARBA" id="ARBA00047848"/>
    </source>
</evidence>
<evidence type="ECO:0000259" key="21">
    <source>
        <dbReference type="PROSITE" id="PS51171"/>
    </source>
</evidence>
<dbReference type="PROSITE" id="PS51671">
    <property type="entry name" value="ACT"/>
    <property type="match status" value="1"/>
</dbReference>
<comment type="catalytic activity">
    <reaction evidence="18">
        <text>prephenate + H(+) = 3-phenylpyruvate + CO2 + H2O</text>
        <dbReference type="Rhea" id="RHEA:21648"/>
        <dbReference type="ChEBI" id="CHEBI:15377"/>
        <dbReference type="ChEBI" id="CHEBI:15378"/>
        <dbReference type="ChEBI" id="CHEBI:16526"/>
        <dbReference type="ChEBI" id="CHEBI:18005"/>
        <dbReference type="ChEBI" id="CHEBI:29934"/>
        <dbReference type="EC" id="4.2.1.51"/>
    </reaction>
</comment>
<evidence type="ECO:0000256" key="12">
    <source>
        <dbReference type="ARBA" id="ARBA00023222"/>
    </source>
</evidence>
<keyword evidence="12" id="KW-0584">Phenylalanine biosynthesis</keyword>
<feature type="domain" description="Chorismate mutase" evidence="20">
    <location>
        <begin position="1"/>
        <end position="86"/>
    </location>
</feature>
<dbReference type="AlphaFoldDB" id="A0A0K8P9E3"/>
<evidence type="ECO:0000256" key="1">
    <source>
        <dbReference type="ARBA" id="ARBA00000824"/>
    </source>
</evidence>
<evidence type="ECO:0000256" key="3">
    <source>
        <dbReference type="ARBA" id="ARBA00004496"/>
    </source>
</evidence>
<dbReference type="GO" id="GO:0046417">
    <property type="term" value="P:chorismate metabolic process"/>
    <property type="evidence" value="ECO:0007669"/>
    <property type="project" value="InterPro"/>
</dbReference>
<evidence type="ECO:0000256" key="7">
    <source>
        <dbReference type="ARBA" id="ARBA00014401"/>
    </source>
</evidence>
<dbReference type="InterPro" id="IPR036979">
    <property type="entry name" value="CM_dom_sf"/>
</dbReference>
<dbReference type="RefSeq" id="WP_062277260.1">
    <property type="nucleotide sequence ID" value="NZ_DF968179.1"/>
</dbReference>